<keyword evidence="1" id="KW-1133">Transmembrane helix</keyword>
<feature type="domain" description="DUF58" evidence="2">
    <location>
        <begin position="197"/>
        <end position="241"/>
    </location>
</feature>
<dbReference type="PANTHER" id="PTHR34351">
    <property type="entry name" value="SLR1927 PROTEIN-RELATED"/>
    <property type="match status" value="1"/>
</dbReference>
<accession>A0ABT4BQY9</accession>
<sequence>MFRYRFSYGLLLFAALFFCIFFKEYLSFFTFLFLLLLPLIPLLFLLAAVRKTTVSLETDCSAVKKETDFCSYIVLKNTSLFPVAGAGIQISFENTLSGYKKEETLFVPVNSKTEQRVEYRMRSQYCGRIRVKLTKVTYYDFLGIFSMHKTLSAQAELFVTPGIYPIDIEIDRTTAAEAESSVYSKEKPGDDPSEIFDIRPYRSGDRLRSIHWKLSSKLDELMVKEFSLPTDSEVLLLVELLAPDMETANALIETFASLSQFLIENGIHHRIEWYDIKSSHTENAAVEEEEDLAVLLHSVLSSGYYSDEPYALKCRENMDKAHCAHVIYITGGLTGELSSFFGGMEGEKATVLYAGGLKSENDTQLAESLKTMHANVVEIVPDTIQECLSGITI</sequence>
<dbReference type="Pfam" id="PF01882">
    <property type="entry name" value="DUF58"/>
    <property type="match status" value="1"/>
</dbReference>
<evidence type="ECO:0000313" key="4">
    <source>
        <dbReference type="Proteomes" id="UP001082703"/>
    </source>
</evidence>
<dbReference type="EMBL" id="JAPOHA010000001">
    <property type="protein sequence ID" value="MCY1712765.1"/>
    <property type="molecule type" value="Genomic_DNA"/>
</dbReference>
<feature type="transmembrane region" description="Helical" evidence="1">
    <location>
        <begin position="29"/>
        <end position="49"/>
    </location>
</feature>
<name>A0ABT4BQY9_9FIRM</name>
<dbReference type="RefSeq" id="WP_268056774.1">
    <property type="nucleotide sequence ID" value="NZ_JAPOHA010000001.1"/>
</dbReference>
<reference evidence="3 4" key="1">
    <citation type="submission" date="2022-11" db="EMBL/GenBank/DDBJ databases">
        <authorList>
            <person name="Caiyu Z."/>
        </authorList>
    </citation>
    <scope>NUCLEOTIDE SEQUENCE [LARGE SCALE GENOMIC DNA]</scope>
    <source>
        <strain evidence="3 4">YR-4</strain>
    </source>
</reference>
<evidence type="ECO:0000256" key="1">
    <source>
        <dbReference type="SAM" id="Phobius"/>
    </source>
</evidence>
<dbReference type="PANTHER" id="PTHR34351:SF2">
    <property type="entry name" value="DUF58 DOMAIN-CONTAINING PROTEIN"/>
    <property type="match status" value="1"/>
</dbReference>
<organism evidence="3 4">
    <name type="scientific">Caproiciproducens galactitolivorans</name>
    <dbReference type="NCBI Taxonomy" id="642589"/>
    <lineage>
        <taxon>Bacteria</taxon>
        <taxon>Bacillati</taxon>
        <taxon>Bacillota</taxon>
        <taxon>Clostridia</taxon>
        <taxon>Eubacteriales</taxon>
        <taxon>Acutalibacteraceae</taxon>
        <taxon>Caproiciproducens</taxon>
    </lineage>
</organism>
<gene>
    <name evidence="3" type="ORF">OUY18_00635</name>
</gene>
<keyword evidence="1" id="KW-0472">Membrane</keyword>
<proteinExistence type="predicted"/>
<keyword evidence="1" id="KW-0812">Transmembrane</keyword>
<feature type="transmembrane region" description="Helical" evidence="1">
    <location>
        <begin position="6"/>
        <end position="22"/>
    </location>
</feature>
<protein>
    <submittedName>
        <fullName evidence="3">DUF58 domain-containing protein</fullName>
    </submittedName>
</protein>
<dbReference type="InterPro" id="IPR002881">
    <property type="entry name" value="DUF58"/>
</dbReference>
<keyword evidence="4" id="KW-1185">Reference proteome</keyword>
<evidence type="ECO:0000259" key="2">
    <source>
        <dbReference type="Pfam" id="PF01882"/>
    </source>
</evidence>
<dbReference type="Proteomes" id="UP001082703">
    <property type="component" value="Unassembled WGS sequence"/>
</dbReference>
<evidence type="ECO:0000313" key="3">
    <source>
        <dbReference type="EMBL" id="MCY1712765.1"/>
    </source>
</evidence>
<comment type="caution">
    <text evidence="3">The sequence shown here is derived from an EMBL/GenBank/DDBJ whole genome shotgun (WGS) entry which is preliminary data.</text>
</comment>